<evidence type="ECO:0000256" key="1">
    <source>
        <dbReference type="SAM" id="MobiDB-lite"/>
    </source>
</evidence>
<feature type="compositionally biased region" description="Acidic residues" evidence="1">
    <location>
        <begin position="92"/>
        <end position="102"/>
    </location>
</feature>
<feature type="region of interest" description="Disordered" evidence="1">
    <location>
        <begin position="423"/>
        <end position="443"/>
    </location>
</feature>
<feature type="region of interest" description="Disordered" evidence="1">
    <location>
        <begin position="31"/>
        <end position="357"/>
    </location>
</feature>
<feature type="region of interest" description="Disordered" evidence="1">
    <location>
        <begin position="513"/>
        <end position="532"/>
    </location>
</feature>
<keyword evidence="3" id="KW-1185">Reference proteome</keyword>
<feature type="compositionally biased region" description="Polar residues" evidence="1">
    <location>
        <begin position="429"/>
        <end position="440"/>
    </location>
</feature>
<feature type="compositionally biased region" description="Polar residues" evidence="1">
    <location>
        <begin position="248"/>
        <end position="259"/>
    </location>
</feature>
<evidence type="ECO:0000313" key="2">
    <source>
        <dbReference type="EMBL" id="KKA19488.1"/>
    </source>
</evidence>
<proteinExistence type="predicted"/>
<reference evidence="2 3" key="1">
    <citation type="submission" date="2015-04" db="EMBL/GenBank/DDBJ databases">
        <authorList>
            <person name="Heijne W.H."/>
            <person name="Fedorova N.D."/>
            <person name="Nierman W.C."/>
            <person name="Vollebregt A.W."/>
            <person name="Zhao Z."/>
            <person name="Wu L."/>
            <person name="Kumar M."/>
            <person name="Stam H."/>
            <person name="van den Berg M.A."/>
            <person name="Pel H.J."/>
        </authorList>
    </citation>
    <scope>NUCLEOTIDE SEQUENCE [LARGE SCALE GENOMIC DNA]</scope>
    <source>
        <strain evidence="2 3">CBS 393.64</strain>
    </source>
</reference>
<dbReference type="Proteomes" id="UP000053958">
    <property type="component" value="Unassembled WGS sequence"/>
</dbReference>
<dbReference type="STRING" id="1408163.A0A0F4YPC5"/>
<name>A0A0F4YPC5_RASE3</name>
<accession>A0A0F4YPC5</accession>
<sequence length="548" mass="59528">MPGAVKWDTAGSIEGGDAFPRRCRALPFYSYTPSPFRIPSQRRDAASATGSTARRGPGLAFHTPVRPNSRSQFATTPKFIFSQNNTDKGNDIDDIDGSDQDELSPFLAKPRASSAHRRAAPGPVFRRKDTIEDSEDEERFQSRDANRKSLPGGRRAGTVEDGTDIDAQFDILFPPTPDRSKRRRVSSAVSDEEVEQRLPRTASPADSIRSSSSSGPPSPSAAGRQGSSSPFTDPRPPDRGVAAIETPAPSTHKTAARLQTSRPPSSSTKTPFRSHPRFVLSASSGSLQTGSSTPSATADTPSSLQQRKRPNFILPRSPSPDADGNPDAGSGSPPPAPFSPTSYRLHRRGRPHTVSPNYLPGGLAAEVRSWVLEMGMKREQQQHLHNVQSAHHTRYLFTARVDRCRNSMLCSGPMILVRGHLIDSKQDPEGTSQSPTSVSERPSRNILLLGAPASNQRTAQNTNSLRPLSLSSRPSIALKHGDVIGVHRGLTWEIDLDKGFLQGQTDYKTATQALSDNDNRDVSTSTPGKDKETEKWLVAAEWDLLVQT</sequence>
<feature type="compositionally biased region" description="Polar residues" evidence="1">
    <location>
        <begin position="66"/>
        <end position="86"/>
    </location>
</feature>
<dbReference type="EMBL" id="LASV01000344">
    <property type="protein sequence ID" value="KKA19488.1"/>
    <property type="molecule type" value="Genomic_DNA"/>
</dbReference>
<feature type="compositionally biased region" description="Low complexity" evidence="1">
    <location>
        <begin position="260"/>
        <end position="273"/>
    </location>
</feature>
<protein>
    <submittedName>
        <fullName evidence="2">Uncharacterized protein</fullName>
    </submittedName>
</protein>
<comment type="caution">
    <text evidence="2">The sequence shown here is derived from an EMBL/GenBank/DDBJ whole genome shotgun (WGS) entry which is preliminary data.</text>
</comment>
<feature type="compositionally biased region" description="Polar residues" evidence="1">
    <location>
        <begin position="513"/>
        <end position="527"/>
    </location>
</feature>
<dbReference type="OrthoDB" id="4226637at2759"/>
<feature type="region of interest" description="Disordered" evidence="1">
    <location>
        <begin position="450"/>
        <end position="469"/>
    </location>
</feature>
<dbReference type="AlphaFoldDB" id="A0A0F4YPC5"/>
<dbReference type="GeneID" id="25318835"/>
<evidence type="ECO:0000313" key="3">
    <source>
        <dbReference type="Proteomes" id="UP000053958"/>
    </source>
</evidence>
<gene>
    <name evidence="2" type="ORF">T310_6534</name>
</gene>
<feature type="compositionally biased region" description="Low complexity" evidence="1">
    <location>
        <begin position="280"/>
        <end position="303"/>
    </location>
</feature>
<feature type="compositionally biased region" description="Polar residues" evidence="1">
    <location>
        <begin position="453"/>
        <end position="463"/>
    </location>
</feature>
<dbReference type="RefSeq" id="XP_013326100.1">
    <property type="nucleotide sequence ID" value="XM_013470646.1"/>
</dbReference>
<organism evidence="2 3">
    <name type="scientific">Rasamsonia emersonii (strain ATCC 16479 / CBS 393.64 / IMI 116815)</name>
    <dbReference type="NCBI Taxonomy" id="1408163"/>
    <lineage>
        <taxon>Eukaryota</taxon>
        <taxon>Fungi</taxon>
        <taxon>Dikarya</taxon>
        <taxon>Ascomycota</taxon>
        <taxon>Pezizomycotina</taxon>
        <taxon>Eurotiomycetes</taxon>
        <taxon>Eurotiomycetidae</taxon>
        <taxon>Eurotiales</taxon>
        <taxon>Trichocomaceae</taxon>
        <taxon>Rasamsonia</taxon>
    </lineage>
</organism>
<feature type="compositionally biased region" description="Low complexity" evidence="1">
    <location>
        <begin position="202"/>
        <end position="230"/>
    </location>
</feature>